<gene>
    <name evidence="1" type="ORF">L6452_08505</name>
</gene>
<comment type="caution">
    <text evidence="1">The sequence shown here is derived from an EMBL/GenBank/DDBJ whole genome shotgun (WGS) entry which is preliminary data.</text>
</comment>
<sequence>MEGVRSPEAQPTYIMMEAKVVDLKNNQGFQSCEDQVKVFGQNNSDGPGTRCGPSVKGMPVAASSVSLLQVRFRWRVTYVVGCRVMLLYSSVLQSLLRPCGSPSSFESPLQIHSGASISVKLSASGNDAKILHPIIEEFE</sequence>
<reference evidence="2" key="1">
    <citation type="journal article" date="2022" name="Mol. Ecol. Resour.">
        <title>The genomes of chicory, endive, great burdock and yacon provide insights into Asteraceae palaeo-polyploidization history and plant inulin production.</title>
        <authorList>
            <person name="Fan W."/>
            <person name="Wang S."/>
            <person name="Wang H."/>
            <person name="Wang A."/>
            <person name="Jiang F."/>
            <person name="Liu H."/>
            <person name="Zhao H."/>
            <person name="Xu D."/>
            <person name="Zhang Y."/>
        </authorList>
    </citation>
    <scope>NUCLEOTIDE SEQUENCE [LARGE SCALE GENOMIC DNA]</scope>
    <source>
        <strain evidence="2">cv. Niubang</strain>
    </source>
</reference>
<reference evidence="1 2" key="2">
    <citation type="journal article" date="2022" name="Mol. Ecol. Resour.">
        <title>The genomes of chicory, endive, great burdock and yacon provide insights into Asteraceae paleo-polyploidization history and plant inulin production.</title>
        <authorList>
            <person name="Fan W."/>
            <person name="Wang S."/>
            <person name="Wang H."/>
            <person name="Wang A."/>
            <person name="Jiang F."/>
            <person name="Liu H."/>
            <person name="Zhao H."/>
            <person name="Xu D."/>
            <person name="Zhang Y."/>
        </authorList>
    </citation>
    <scope>NUCLEOTIDE SEQUENCE [LARGE SCALE GENOMIC DNA]</scope>
    <source>
        <strain evidence="2">cv. Niubang</strain>
    </source>
</reference>
<organism evidence="1 2">
    <name type="scientific">Arctium lappa</name>
    <name type="common">Greater burdock</name>
    <name type="synonym">Lappa major</name>
    <dbReference type="NCBI Taxonomy" id="4217"/>
    <lineage>
        <taxon>Eukaryota</taxon>
        <taxon>Viridiplantae</taxon>
        <taxon>Streptophyta</taxon>
        <taxon>Embryophyta</taxon>
        <taxon>Tracheophyta</taxon>
        <taxon>Spermatophyta</taxon>
        <taxon>Magnoliopsida</taxon>
        <taxon>eudicotyledons</taxon>
        <taxon>Gunneridae</taxon>
        <taxon>Pentapetalae</taxon>
        <taxon>asterids</taxon>
        <taxon>campanulids</taxon>
        <taxon>Asterales</taxon>
        <taxon>Asteraceae</taxon>
        <taxon>Carduoideae</taxon>
        <taxon>Cardueae</taxon>
        <taxon>Arctiinae</taxon>
        <taxon>Arctium</taxon>
    </lineage>
</organism>
<proteinExistence type="predicted"/>
<evidence type="ECO:0000313" key="2">
    <source>
        <dbReference type="Proteomes" id="UP001055879"/>
    </source>
</evidence>
<evidence type="ECO:0000313" key="1">
    <source>
        <dbReference type="EMBL" id="KAI3746084.1"/>
    </source>
</evidence>
<dbReference type="Proteomes" id="UP001055879">
    <property type="component" value="Linkage Group LG03"/>
</dbReference>
<name>A0ACB9DHF9_ARCLA</name>
<protein>
    <submittedName>
        <fullName evidence="1">Uncharacterized protein</fullName>
    </submittedName>
</protein>
<accession>A0ACB9DHF9</accession>
<keyword evidence="2" id="KW-1185">Reference proteome</keyword>
<dbReference type="EMBL" id="CM042049">
    <property type="protein sequence ID" value="KAI3746084.1"/>
    <property type="molecule type" value="Genomic_DNA"/>
</dbReference>